<proteinExistence type="predicted"/>
<protein>
    <submittedName>
        <fullName evidence="2">MaoC family dehydratase</fullName>
    </submittedName>
</protein>
<dbReference type="InterPro" id="IPR029069">
    <property type="entry name" value="HotDog_dom_sf"/>
</dbReference>
<organism evidence="2 3">
    <name type="scientific">Pelomonas dachongensis</name>
    <dbReference type="NCBI Taxonomy" id="3299029"/>
    <lineage>
        <taxon>Bacteria</taxon>
        <taxon>Pseudomonadati</taxon>
        <taxon>Pseudomonadota</taxon>
        <taxon>Betaproteobacteria</taxon>
        <taxon>Burkholderiales</taxon>
        <taxon>Sphaerotilaceae</taxon>
        <taxon>Roseateles</taxon>
    </lineage>
</organism>
<dbReference type="InterPro" id="IPR050965">
    <property type="entry name" value="UPF0336/Enoyl-CoA_hydratase"/>
</dbReference>
<accession>A0ABW7EUH5</accession>
<dbReference type="PANTHER" id="PTHR43437:SF3">
    <property type="entry name" value="HYDROXYACYL-THIOESTER DEHYDRATASE TYPE 2, MITOCHONDRIAL"/>
    <property type="match status" value="1"/>
</dbReference>
<gene>
    <name evidence="2" type="ORF">ACG02S_18535</name>
</gene>
<keyword evidence="3" id="KW-1185">Reference proteome</keyword>
<dbReference type="Proteomes" id="UP001606300">
    <property type="component" value="Unassembled WGS sequence"/>
</dbReference>
<evidence type="ECO:0000259" key="1">
    <source>
        <dbReference type="Pfam" id="PF01575"/>
    </source>
</evidence>
<dbReference type="SUPFAM" id="SSF54637">
    <property type="entry name" value="Thioesterase/thiol ester dehydrase-isomerase"/>
    <property type="match status" value="1"/>
</dbReference>
<sequence length="162" mass="17873">MDTPVADAATTSLVLVGETCERSVRFSREDIATFAQLTGDTNPLHHDVQAAQRARHGEIIASGQQTTAQMIGLVASHFSRSGDGQERELLCLNFNFAFKAPVFAEQELLLHWRVASVEWNHSLDGWLFHADGRATVRNAHPCVIGRGTLLVRKAKGLLTRQE</sequence>
<evidence type="ECO:0000313" key="2">
    <source>
        <dbReference type="EMBL" id="MFG6415895.1"/>
    </source>
</evidence>
<dbReference type="InterPro" id="IPR002539">
    <property type="entry name" value="MaoC-like_dom"/>
</dbReference>
<dbReference type="PANTHER" id="PTHR43437">
    <property type="entry name" value="HYDROXYACYL-THIOESTER DEHYDRATASE TYPE 2, MITOCHONDRIAL-RELATED"/>
    <property type="match status" value="1"/>
</dbReference>
<dbReference type="Gene3D" id="3.10.129.10">
    <property type="entry name" value="Hotdog Thioesterase"/>
    <property type="match status" value="1"/>
</dbReference>
<evidence type="ECO:0000313" key="3">
    <source>
        <dbReference type="Proteomes" id="UP001606300"/>
    </source>
</evidence>
<dbReference type="Pfam" id="PF01575">
    <property type="entry name" value="MaoC_dehydratas"/>
    <property type="match status" value="1"/>
</dbReference>
<feature type="domain" description="MaoC-like" evidence="1">
    <location>
        <begin position="22"/>
        <end position="109"/>
    </location>
</feature>
<reference evidence="2 3" key="1">
    <citation type="submission" date="2024-09" db="EMBL/GenBank/DDBJ databases">
        <title>Novel species of the genus Pelomonas and Roseateles isolated from streams.</title>
        <authorList>
            <person name="Lu H."/>
        </authorList>
    </citation>
    <scope>NUCLEOTIDE SEQUENCE [LARGE SCALE GENOMIC DNA]</scope>
    <source>
        <strain evidence="2 3">DC23W</strain>
    </source>
</reference>
<dbReference type="EMBL" id="JBIGHY010000007">
    <property type="protein sequence ID" value="MFG6415895.1"/>
    <property type="molecule type" value="Genomic_DNA"/>
</dbReference>
<name>A0ABW7EUH5_9BURK</name>
<dbReference type="CDD" id="cd03441">
    <property type="entry name" value="R_hydratase_like"/>
    <property type="match status" value="1"/>
</dbReference>
<dbReference type="RefSeq" id="WP_394471964.1">
    <property type="nucleotide sequence ID" value="NZ_JBIGHY010000007.1"/>
</dbReference>
<comment type="caution">
    <text evidence="2">The sequence shown here is derived from an EMBL/GenBank/DDBJ whole genome shotgun (WGS) entry which is preliminary data.</text>
</comment>